<dbReference type="GO" id="GO:0046872">
    <property type="term" value="F:metal ion binding"/>
    <property type="evidence" value="ECO:0007669"/>
    <property type="project" value="UniProtKB-KW"/>
</dbReference>
<keyword evidence="7" id="KW-1185">Reference proteome</keyword>
<accession>E7G612</accession>
<keyword evidence="1" id="KW-0004">4Fe-4S</keyword>
<dbReference type="EMBL" id="ADKX01000001">
    <property type="protein sequence ID" value="EFW06663.1"/>
    <property type="molecule type" value="Genomic_DNA"/>
</dbReference>
<dbReference type="GO" id="GO:0016491">
    <property type="term" value="F:oxidoreductase activity"/>
    <property type="evidence" value="ECO:0007669"/>
    <property type="project" value="UniProtKB-KW"/>
</dbReference>
<evidence type="ECO:0000313" key="6">
    <source>
        <dbReference type="EMBL" id="EFW06663.1"/>
    </source>
</evidence>
<sequence length="454" mass="50633">MRKIIYDVVIMGGGFSGTIAAIAAARTGASTLIIEKNGYLGGALTSAGVGPMMTFHVNEQQIIKGITGELIERLQAKDKSVGHIYDSTNYTYSVTPFDSEAMKYELETMYLESQGKILYHAMLADVEVMDGCIQSVTVCHKAGLERIAGRVYIDGTGDADLAYKSGVPCDVGRKKDHKTQPMTLNMKINGVNREKLVHYIQTHPDNFKRMHNDISTITKVPRLSVIGFEKEFECAKQEGRIHIQREDVLLFETNEPGEFIVNTTRIRDCDPNDPYSLSLAEIEGRKQCQELEKFMKSDLEGFQNIHMISTGPSIGVRESRQIKGYYQFTSEDILLAKIFDDVIAHSAYPIDVHSPDGEGTYHQRLQDGKYYSIPYRIVINPVIHNLLVTGRCVSATFEAQAAIRTTPTVGAIGHSVGIAAALSARYNQYPDEINVHLIQKELLKQNAYLNIKEK</sequence>
<dbReference type="eggNOG" id="COG0644">
    <property type="taxonomic scope" value="Bacteria"/>
</dbReference>
<evidence type="ECO:0000256" key="4">
    <source>
        <dbReference type="ARBA" id="ARBA00023004"/>
    </source>
</evidence>
<evidence type="ECO:0000256" key="1">
    <source>
        <dbReference type="ARBA" id="ARBA00022485"/>
    </source>
</evidence>
<dbReference type="PANTHER" id="PTHR43498">
    <property type="entry name" value="FERREDOXIN:COB-COM HETERODISULFIDE REDUCTASE SUBUNIT A"/>
    <property type="match status" value="1"/>
</dbReference>
<dbReference type="AlphaFoldDB" id="E7G612"/>
<keyword evidence="2" id="KW-0479">Metal-binding</keyword>
<dbReference type="HOGENOM" id="CLU_045820_0_0_9"/>
<dbReference type="SUPFAM" id="SSF51905">
    <property type="entry name" value="FAD/NAD(P)-binding domain"/>
    <property type="match status" value="1"/>
</dbReference>
<reference evidence="6 7" key="1">
    <citation type="submission" date="2010-12" db="EMBL/GenBank/DDBJ databases">
        <title>The Genome Sequence of Coprobacillus sp. strain 29_1.</title>
        <authorList>
            <consortium name="The Broad Institute Genome Sequencing Platform"/>
            <person name="Earl A."/>
            <person name="Ward D."/>
            <person name="Feldgarden M."/>
            <person name="Gevers D."/>
            <person name="Daigneault M."/>
            <person name="Sibley C.D."/>
            <person name="White A."/>
            <person name="Strauss J."/>
            <person name="Allen-Vercoe E."/>
            <person name="Young S.K."/>
            <person name="Zeng Q."/>
            <person name="Gargeya S."/>
            <person name="Fitzgerald M."/>
            <person name="Haas B."/>
            <person name="Abouelleil A."/>
            <person name="Alvarado L."/>
            <person name="Arachchi H.M."/>
            <person name="Berlin A."/>
            <person name="Brown A."/>
            <person name="Chapman S.B."/>
            <person name="Chen Z."/>
            <person name="Dunbar C."/>
            <person name="Freedman E."/>
            <person name="Gearin G."/>
            <person name="Gellesch M."/>
            <person name="Goldberg J."/>
            <person name="Griggs A."/>
            <person name="Gujja S."/>
            <person name="Heilman E."/>
            <person name="Heiman D."/>
            <person name="Howarth C."/>
            <person name="Larson L."/>
            <person name="Lui A."/>
            <person name="MacDonald P.J.P."/>
            <person name="Mehta T."/>
            <person name="Montmayeur A."/>
            <person name="Murphy C."/>
            <person name="Neiman D."/>
            <person name="Pearson M."/>
            <person name="Priest M."/>
            <person name="Roberts A."/>
            <person name="Saif S."/>
            <person name="Shea T."/>
            <person name="Shenoy N."/>
            <person name="Sisk P."/>
            <person name="Stolte C."/>
            <person name="Sykes S."/>
            <person name="White J."/>
            <person name="Yandava C."/>
            <person name="Nusbaum C."/>
            <person name="Birren B."/>
        </authorList>
    </citation>
    <scope>NUCLEOTIDE SEQUENCE [LARGE SCALE GENOMIC DNA]</scope>
    <source>
        <strain evidence="6 7">29_1</strain>
    </source>
</reference>
<organism evidence="6 7">
    <name type="scientific">Coprobacillus cateniformis</name>
    <dbReference type="NCBI Taxonomy" id="100884"/>
    <lineage>
        <taxon>Bacteria</taxon>
        <taxon>Bacillati</taxon>
        <taxon>Bacillota</taxon>
        <taxon>Erysipelotrichia</taxon>
        <taxon>Erysipelotrichales</taxon>
        <taxon>Coprobacillaceae</taxon>
        <taxon>Coprobacillus</taxon>
    </lineage>
</organism>
<proteinExistence type="predicted"/>
<dbReference type="GeneID" id="78229375"/>
<evidence type="ECO:0000256" key="2">
    <source>
        <dbReference type="ARBA" id="ARBA00022723"/>
    </source>
</evidence>
<evidence type="ECO:0000313" key="7">
    <source>
        <dbReference type="Proteomes" id="UP000003157"/>
    </source>
</evidence>
<protein>
    <submittedName>
        <fullName evidence="6">Glucose-inhibited division protein A</fullName>
    </submittedName>
</protein>
<dbReference type="GO" id="GO:0051539">
    <property type="term" value="F:4 iron, 4 sulfur cluster binding"/>
    <property type="evidence" value="ECO:0007669"/>
    <property type="project" value="UniProtKB-KW"/>
</dbReference>
<dbReference type="PANTHER" id="PTHR43498:SF1">
    <property type="entry name" value="COB--COM HETERODISULFIDE REDUCTASE IRON-SULFUR SUBUNIT A"/>
    <property type="match status" value="1"/>
</dbReference>
<dbReference type="InterPro" id="IPR036188">
    <property type="entry name" value="FAD/NAD-bd_sf"/>
</dbReference>
<comment type="caution">
    <text evidence="6">The sequence shown here is derived from an EMBL/GenBank/DDBJ whole genome shotgun (WGS) entry which is preliminary data.</text>
</comment>
<evidence type="ECO:0000256" key="3">
    <source>
        <dbReference type="ARBA" id="ARBA00023002"/>
    </source>
</evidence>
<dbReference type="STRING" id="100884.GCA_000269565_01500"/>
<dbReference type="Gene3D" id="3.50.50.60">
    <property type="entry name" value="FAD/NAD(P)-binding domain"/>
    <property type="match status" value="1"/>
</dbReference>
<evidence type="ECO:0000256" key="5">
    <source>
        <dbReference type="ARBA" id="ARBA00023014"/>
    </source>
</evidence>
<dbReference type="Pfam" id="PF12831">
    <property type="entry name" value="FAD_oxidored"/>
    <property type="match status" value="1"/>
</dbReference>
<name>E7G612_9FIRM</name>
<keyword evidence="4" id="KW-0408">Iron</keyword>
<dbReference type="PRINTS" id="PR00411">
    <property type="entry name" value="PNDRDTASEI"/>
</dbReference>
<dbReference type="Proteomes" id="UP000003157">
    <property type="component" value="Unassembled WGS sequence"/>
</dbReference>
<keyword evidence="5" id="KW-0411">Iron-sulfur</keyword>
<dbReference type="RefSeq" id="WP_008787328.1">
    <property type="nucleotide sequence ID" value="NZ_AKCB01000001.1"/>
</dbReference>
<gene>
    <name evidence="6" type="ORF">HMPREF9488_00200</name>
</gene>
<keyword evidence="3" id="KW-0560">Oxidoreductase</keyword>
<dbReference type="InterPro" id="IPR039650">
    <property type="entry name" value="HdrA-like"/>
</dbReference>